<dbReference type="RefSeq" id="WP_267622054.1">
    <property type="nucleotide sequence ID" value="NZ_JAODIW010000006.1"/>
</dbReference>
<organism evidence="2 3">
    <name type="scientific">Halobium salinum</name>
    <dbReference type="NCBI Taxonomy" id="1364940"/>
    <lineage>
        <taxon>Archaea</taxon>
        <taxon>Methanobacteriati</taxon>
        <taxon>Methanobacteriota</taxon>
        <taxon>Stenosarchaea group</taxon>
        <taxon>Halobacteria</taxon>
        <taxon>Halobacteriales</taxon>
        <taxon>Haloferacaceae</taxon>
        <taxon>Halobium</taxon>
    </lineage>
</organism>
<reference evidence="2 3" key="1">
    <citation type="journal article" date="2019" name="Int. J. Syst. Evol. Microbiol.">
        <title>The Global Catalogue of Microorganisms (GCM) 10K type strain sequencing project: providing services to taxonomists for standard genome sequencing and annotation.</title>
        <authorList>
            <consortium name="The Broad Institute Genomics Platform"/>
            <consortium name="The Broad Institute Genome Sequencing Center for Infectious Disease"/>
            <person name="Wu L."/>
            <person name="Ma J."/>
        </authorList>
    </citation>
    <scope>NUCLEOTIDE SEQUENCE [LARGE SCALE GENOMIC DNA]</scope>
    <source>
        <strain evidence="2 3">CGMCC 1.12553</strain>
    </source>
</reference>
<accession>A0ABD5PAE9</accession>
<keyword evidence="3" id="KW-1185">Reference proteome</keyword>
<protein>
    <submittedName>
        <fullName evidence="2">Uncharacterized protein</fullName>
    </submittedName>
</protein>
<evidence type="ECO:0000256" key="1">
    <source>
        <dbReference type="SAM" id="MobiDB-lite"/>
    </source>
</evidence>
<evidence type="ECO:0000313" key="2">
    <source>
        <dbReference type="EMBL" id="MFC4357638.1"/>
    </source>
</evidence>
<dbReference type="Proteomes" id="UP001595921">
    <property type="component" value="Unassembled WGS sequence"/>
</dbReference>
<gene>
    <name evidence="2" type="ORF">ACFO0N_06700</name>
</gene>
<proteinExistence type="predicted"/>
<sequence length="151" mass="15544">MSDERGGGPRDGRRERGGPVAGPTPEQVAHELTGRVLGGFAVSPDLDAGAVACGACGSSAPDLLRAGDDVVVAYSHYEGRTWEPVAVRCAAHAVSRLTDLDDVRAEDQALIRAVLEPTGYRDPLGGEHPDALTLGGVAVLDCSPAAEGYPD</sequence>
<feature type="compositionally biased region" description="Basic and acidic residues" evidence="1">
    <location>
        <begin position="1"/>
        <end position="17"/>
    </location>
</feature>
<feature type="region of interest" description="Disordered" evidence="1">
    <location>
        <begin position="1"/>
        <end position="26"/>
    </location>
</feature>
<name>A0ABD5PAE9_9EURY</name>
<evidence type="ECO:0000313" key="3">
    <source>
        <dbReference type="Proteomes" id="UP001595921"/>
    </source>
</evidence>
<dbReference type="EMBL" id="JBHSDS010000003">
    <property type="protein sequence ID" value="MFC4357638.1"/>
    <property type="molecule type" value="Genomic_DNA"/>
</dbReference>
<comment type="caution">
    <text evidence="2">The sequence shown here is derived from an EMBL/GenBank/DDBJ whole genome shotgun (WGS) entry which is preliminary data.</text>
</comment>
<dbReference type="AlphaFoldDB" id="A0ABD5PAE9"/>